<dbReference type="SMART" id="SM00471">
    <property type="entry name" value="HDc"/>
    <property type="match status" value="1"/>
</dbReference>
<dbReference type="CDD" id="cd00077">
    <property type="entry name" value="HDc"/>
    <property type="match status" value="1"/>
</dbReference>
<organism evidence="8 9">
    <name type="scientific">Halalkalibacter nanhaiisediminis</name>
    <dbReference type="NCBI Taxonomy" id="688079"/>
    <lineage>
        <taxon>Bacteria</taxon>
        <taxon>Bacillati</taxon>
        <taxon>Bacillota</taxon>
        <taxon>Bacilli</taxon>
        <taxon>Bacillales</taxon>
        <taxon>Bacillaceae</taxon>
        <taxon>Halalkalibacter</taxon>
    </lineage>
</organism>
<evidence type="ECO:0000259" key="5">
    <source>
        <dbReference type="PROSITE" id="PS50885"/>
    </source>
</evidence>
<protein>
    <submittedName>
        <fullName evidence="8">HAMP domain-containing protein</fullName>
    </submittedName>
</protein>
<reference evidence="8 9" key="1">
    <citation type="journal article" date="2015" name="Stand. Genomic Sci.">
        <title>Genomic Encyclopedia of Bacterial and Archaeal Type Strains, Phase III: the genomes of soil and plant-associated and newly described type strains.</title>
        <authorList>
            <person name="Whitman W.B."/>
            <person name="Woyke T."/>
            <person name="Klenk H.P."/>
            <person name="Zhou Y."/>
            <person name="Lilburn T.G."/>
            <person name="Beck B.J."/>
            <person name="De Vos P."/>
            <person name="Vandamme P."/>
            <person name="Eisen J.A."/>
            <person name="Garrity G."/>
            <person name="Hugenholtz P."/>
            <person name="Kyrpides N.C."/>
        </authorList>
    </citation>
    <scope>NUCLEOTIDE SEQUENCE [LARGE SCALE GENOMIC DNA]</scope>
    <source>
        <strain evidence="8 9">CGMCC 1.10116</strain>
    </source>
</reference>
<dbReference type="Pfam" id="PF13487">
    <property type="entry name" value="HD_5"/>
    <property type="match status" value="1"/>
</dbReference>
<feature type="transmembrane region" description="Helical" evidence="4">
    <location>
        <begin position="229"/>
        <end position="250"/>
    </location>
</feature>
<proteinExistence type="predicted"/>
<dbReference type="Gene3D" id="1.10.3210.10">
    <property type="entry name" value="Hypothetical protein af1432"/>
    <property type="match status" value="1"/>
</dbReference>
<keyword evidence="3 4" id="KW-0472">Membrane</keyword>
<evidence type="ECO:0000256" key="3">
    <source>
        <dbReference type="ARBA" id="ARBA00023136"/>
    </source>
</evidence>
<feature type="domain" description="HD-GYP" evidence="7">
    <location>
        <begin position="339"/>
        <end position="537"/>
    </location>
</feature>
<dbReference type="AlphaFoldDB" id="A0A562QKH4"/>
<accession>A0A562QKH4</accession>
<sequence length="543" mass="60762">MSTLNFYISNTDEQYIRFTKTFLGMVNNNDVGDTLQTIYKSFIKSIIRDYVIGSAVAVLGVGSVFIFAALQVPSDEAMILFGILLISIVIMVAAELFAMYRHIRPIRDLFQQSRPSQDTLRSVYFQTHRLPILAIKRIFGPHFFGLSVPATSMLIIGIQQEFLSLPISYLLLAAIGAPLVACMHAFIEFFLTSESIRPLAIHIRQQSINLYGVDLSLDGRVLVSVQRKFQLSAFLIGTFPLILFSLGGYIRQDVLAATVDYWSWVTVILLVGMAFSTLGAWVLSREIQHPIRSINKAMASVQNGDLDVRTADIYSDEFSKLVAGFNHMVSGLKARETMNNQLIQSYFATLAAALDARDPYTAGHSERVAHYSFEIGKLAGLSLEELDRLKKTALLHDIGKIGVRDTVLLKDGRLTDEEFEQIKQHPVLGENILKEIQPPESMAHLLPGVRSHHERFDGGGYPDGLVGKHIPLTGRIIAIADAFDAMTSDRPYRKGMAVEKALHILEEGRGTQWDPRLTTAFIQNFDQIKLEVERENVELFLKT</sequence>
<keyword evidence="9" id="KW-1185">Reference proteome</keyword>
<dbReference type="Gene3D" id="6.10.340.10">
    <property type="match status" value="1"/>
</dbReference>
<feature type="transmembrane region" description="Helical" evidence="4">
    <location>
        <begin position="50"/>
        <end position="72"/>
    </location>
</feature>
<evidence type="ECO:0000313" key="9">
    <source>
        <dbReference type="Proteomes" id="UP000315711"/>
    </source>
</evidence>
<dbReference type="PROSITE" id="PS50885">
    <property type="entry name" value="HAMP"/>
    <property type="match status" value="1"/>
</dbReference>
<dbReference type="SUPFAM" id="SSF158472">
    <property type="entry name" value="HAMP domain-like"/>
    <property type="match status" value="1"/>
</dbReference>
<comment type="caution">
    <text evidence="8">The sequence shown here is derived from an EMBL/GenBank/DDBJ whole genome shotgun (WGS) entry which is preliminary data.</text>
</comment>
<feature type="transmembrane region" description="Helical" evidence="4">
    <location>
        <begin position="170"/>
        <end position="191"/>
    </location>
</feature>
<evidence type="ECO:0000256" key="2">
    <source>
        <dbReference type="ARBA" id="ARBA00022475"/>
    </source>
</evidence>
<dbReference type="InterPro" id="IPR003607">
    <property type="entry name" value="HD/PDEase_dom"/>
</dbReference>
<dbReference type="PROSITE" id="PS51832">
    <property type="entry name" value="HD_GYP"/>
    <property type="match status" value="1"/>
</dbReference>
<keyword evidence="4" id="KW-1133">Transmembrane helix</keyword>
<dbReference type="Pfam" id="PF00672">
    <property type="entry name" value="HAMP"/>
    <property type="match status" value="1"/>
</dbReference>
<dbReference type="RefSeq" id="WP_242009799.1">
    <property type="nucleotide sequence ID" value="NZ_VLKZ01000004.1"/>
</dbReference>
<dbReference type="InterPro" id="IPR003660">
    <property type="entry name" value="HAMP_dom"/>
</dbReference>
<dbReference type="InterPro" id="IPR006674">
    <property type="entry name" value="HD_domain"/>
</dbReference>
<gene>
    <name evidence="8" type="ORF">IQ10_01930</name>
</gene>
<dbReference type="SUPFAM" id="SSF109604">
    <property type="entry name" value="HD-domain/PDEase-like"/>
    <property type="match status" value="1"/>
</dbReference>
<dbReference type="InterPro" id="IPR037522">
    <property type="entry name" value="HD_GYP_dom"/>
</dbReference>
<dbReference type="EMBL" id="VLKZ01000004">
    <property type="protein sequence ID" value="TWI57224.1"/>
    <property type="molecule type" value="Genomic_DNA"/>
</dbReference>
<dbReference type="GO" id="GO:0007165">
    <property type="term" value="P:signal transduction"/>
    <property type="evidence" value="ECO:0007669"/>
    <property type="project" value="InterPro"/>
</dbReference>
<feature type="transmembrane region" description="Helical" evidence="4">
    <location>
        <begin position="262"/>
        <end position="283"/>
    </location>
</feature>
<dbReference type="Proteomes" id="UP000315711">
    <property type="component" value="Unassembled WGS sequence"/>
</dbReference>
<dbReference type="PROSITE" id="PS51831">
    <property type="entry name" value="HD"/>
    <property type="match status" value="1"/>
</dbReference>
<keyword evidence="2" id="KW-1003">Cell membrane</keyword>
<dbReference type="CDD" id="cd06225">
    <property type="entry name" value="HAMP"/>
    <property type="match status" value="1"/>
</dbReference>
<dbReference type="SMART" id="SM00304">
    <property type="entry name" value="HAMP"/>
    <property type="match status" value="1"/>
</dbReference>
<dbReference type="PANTHER" id="PTHR43155:SF2">
    <property type="entry name" value="CYCLIC DI-GMP PHOSPHODIESTERASE PA4108"/>
    <property type="match status" value="1"/>
</dbReference>
<name>A0A562QKH4_9BACI</name>
<comment type="subcellular location">
    <subcellularLocation>
        <location evidence="1">Cell membrane</location>
    </subcellularLocation>
</comment>
<evidence type="ECO:0000313" key="8">
    <source>
        <dbReference type="EMBL" id="TWI57224.1"/>
    </source>
</evidence>
<feature type="domain" description="HD" evidence="6">
    <location>
        <begin position="361"/>
        <end position="486"/>
    </location>
</feature>
<evidence type="ECO:0000256" key="4">
    <source>
        <dbReference type="SAM" id="Phobius"/>
    </source>
</evidence>
<dbReference type="PANTHER" id="PTHR43155">
    <property type="entry name" value="CYCLIC DI-GMP PHOSPHODIESTERASE PA4108-RELATED"/>
    <property type="match status" value="1"/>
</dbReference>
<feature type="domain" description="HAMP" evidence="5">
    <location>
        <begin position="285"/>
        <end position="337"/>
    </location>
</feature>
<evidence type="ECO:0000259" key="6">
    <source>
        <dbReference type="PROSITE" id="PS51831"/>
    </source>
</evidence>
<feature type="transmembrane region" description="Helical" evidence="4">
    <location>
        <begin position="78"/>
        <end position="100"/>
    </location>
</feature>
<evidence type="ECO:0000256" key="1">
    <source>
        <dbReference type="ARBA" id="ARBA00004236"/>
    </source>
</evidence>
<keyword evidence="4" id="KW-0812">Transmembrane</keyword>
<feature type="transmembrane region" description="Helical" evidence="4">
    <location>
        <begin position="138"/>
        <end position="158"/>
    </location>
</feature>
<dbReference type="GO" id="GO:0005886">
    <property type="term" value="C:plasma membrane"/>
    <property type="evidence" value="ECO:0007669"/>
    <property type="project" value="UniProtKB-SubCell"/>
</dbReference>
<evidence type="ECO:0000259" key="7">
    <source>
        <dbReference type="PROSITE" id="PS51832"/>
    </source>
</evidence>